<name>A0A9W9NXQ6_PENCI</name>
<dbReference type="Pfam" id="PF24476">
    <property type="entry name" value="DUF7580"/>
    <property type="match status" value="1"/>
</dbReference>
<comment type="caution">
    <text evidence="3">The sequence shown here is derived from an EMBL/GenBank/DDBJ whole genome shotgun (WGS) entry which is preliminary data.</text>
</comment>
<keyword evidence="1" id="KW-0732">Signal</keyword>
<keyword evidence="4" id="KW-1185">Reference proteome</keyword>
<evidence type="ECO:0000259" key="2">
    <source>
        <dbReference type="Pfam" id="PF24476"/>
    </source>
</evidence>
<protein>
    <submittedName>
        <fullName evidence="3">Synaptobrevin</fullName>
    </submittedName>
</protein>
<gene>
    <name evidence="3" type="ORF">N7469_005978</name>
</gene>
<dbReference type="InterPro" id="IPR056002">
    <property type="entry name" value="DUF7580"/>
</dbReference>
<organism evidence="3 4">
    <name type="scientific">Penicillium citrinum</name>
    <dbReference type="NCBI Taxonomy" id="5077"/>
    <lineage>
        <taxon>Eukaryota</taxon>
        <taxon>Fungi</taxon>
        <taxon>Dikarya</taxon>
        <taxon>Ascomycota</taxon>
        <taxon>Pezizomycotina</taxon>
        <taxon>Eurotiomycetes</taxon>
        <taxon>Eurotiomycetidae</taxon>
        <taxon>Eurotiales</taxon>
        <taxon>Aspergillaceae</taxon>
        <taxon>Penicillium</taxon>
    </lineage>
</organism>
<reference evidence="3" key="1">
    <citation type="submission" date="2022-11" db="EMBL/GenBank/DDBJ databases">
        <authorList>
            <person name="Petersen C."/>
        </authorList>
    </citation>
    <scope>NUCLEOTIDE SEQUENCE</scope>
    <source>
        <strain evidence="3">IBT 23319</strain>
    </source>
</reference>
<dbReference type="OrthoDB" id="3565018at2759"/>
<feature type="chain" id="PRO_5040773404" evidence="1">
    <location>
        <begin position="21"/>
        <end position="555"/>
    </location>
</feature>
<sequence length="555" mass="64426">MSGFEIVGVVLGVFPLLIEGVKFCTDETGFLNDIFHYEHVLRRIGRSLSREQALFRTSCERFMEDIASQCGAGEDEVAEMMKNASDPRWRYGKLCTEDIFSQKSVQEYLETVEDMSYELDKVKNVFAKYGDGDQSGHSYRKIRRRQWKKIILAIKKDDINRSLDEAARLNRFLVQLTQQNQPALPSRRRFSSQCSTRHYSLIRAHAIDLYEILQERFPSSPSCKCLLRHDVNMKLEFRSAKTLKEGLFFRTIFTSDMALSSPRNWRELELEPWENIETSLCREPPHNTRVKFTIVPSSSSASKISYQNISDLCATVMMPRSSQDWLGLIANRKGIQHRIRAIDYRMRSPSFQCIEIVTLAEVLQDPSFGQENRYRVGLKLASTVMQLHATAWLTDYWSKHDIAFFRSQDGKVDFGSPFIRRHFQSQVQNQAFDLTGLADNLPKTRPIASIPCLFSLGIVLLELWYREQFDNLKNDYERNMPSEFSDHVASRRLVEEMDCLPNYTHSVLRCLFGVDAAYNSLVEEKLRDEVQEKILSPLEEDLKFYCAKESIEDCM</sequence>
<accession>A0A9W9NXQ6</accession>
<evidence type="ECO:0000313" key="4">
    <source>
        <dbReference type="Proteomes" id="UP001147733"/>
    </source>
</evidence>
<dbReference type="RefSeq" id="XP_056500134.1">
    <property type="nucleotide sequence ID" value="XM_056644896.1"/>
</dbReference>
<evidence type="ECO:0000256" key="1">
    <source>
        <dbReference type="SAM" id="SignalP"/>
    </source>
</evidence>
<feature type="signal peptide" evidence="1">
    <location>
        <begin position="1"/>
        <end position="20"/>
    </location>
</feature>
<feature type="domain" description="DUF7580" evidence="2">
    <location>
        <begin position="198"/>
        <end position="543"/>
    </location>
</feature>
<dbReference type="Proteomes" id="UP001147733">
    <property type="component" value="Unassembled WGS sequence"/>
</dbReference>
<proteinExistence type="predicted"/>
<dbReference type="PANTHER" id="PTHR35186:SF4">
    <property type="entry name" value="PRION-INHIBITION AND PROPAGATION HELO DOMAIN-CONTAINING PROTEIN"/>
    <property type="match status" value="1"/>
</dbReference>
<dbReference type="AlphaFoldDB" id="A0A9W9NXQ6"/>
<dbReference type="GeneID" id="81384063"/>
<dbReference type="PANTHER" id="PTHR35186">
    <property type="entry name" value="ANK_REP_REGION DOMAIN-CONTAINING PROTEIN"/>
    <property type="match status" value="1"/>
</dbReference>
<evidence type="ECO:0000313" key="3">
    <source>
        <dbReference type="EMBL" id="KAJ5231390.1"/>
    </source>
</evidence>
<reference evidence="3" key="2">
    <citation type="journal article" date="2023" name="IMA Fungus">
        <title>Comparative genomic study of the Penicillium genus elucidates a diverse pangenome and 15 lateral gene transfer events.</title>
        <authorList>
            <person name="Petersen C."/>
            <person name="Sorensen T."/>
            <person name="Nielsen M.R."/>
            <person name="Sondergaard T.E."/>
            <person name="Sorensen J.L."/>
            <person name="Fitzpatrick D.A."/>
            <person name="Frisvad J.C."/>
            <person name="Nielsen K.L."/>
        </authorList>
    </citation>
    <scope>NUCLEOTIDE SEQUENCE</scope>
    <source>
        <strain evidence="3">IBT 23319</strain>
    </source>
</reference>
<dbReference type="EMBL" id="JAPQKT010000005">
    <property type="protein sequence ID" value="KAJ5231390.1"/>
    <property type="molecule type" value="Genomic_DNA"/>
</dbReference>